<dbReference type="RefSeq" id="WP_111378929.1">
    <property type="nucleotide sequence ID" value="NZ_CP043612.1"/>
</dbReference>
<dbReference type="EMBL" id="FXTQ01000002">
    <property type="protein sequence ID" value="SMO59673.1"/>
    <property type="molecule type" value="Genomic_DNA"/>
</dbReference>
<proteinExistence type="predicted"/>
<reference evidence="1 2" key="1">
    <citation type="submission" date="2017-05" db="EMBL/GenBank/DDBJ databases">
        <authorList>
            <person name="Varghese N."/>
            <person name="Submissions S."/>
        </authorList>
    </citation>
    <scope>NUCLEOTIDE SEQUENCE [LARGE SCALE GENOMIC DNA]</scope>
    <source>
        <strain evidence="1 2">DSM 29982</strain>
    </source>
</reference>
<protein>
    <submittedName>
        <fullName evidence="1">Uncharacterized protein</fullName>
    </submittedName>
</protein>
<dbReference type="Proteomes" id="UP000319267">
    <property type="component" value="Unassembled WGS sequence"/>
</dbReference>
<name>A0A521CJN8_9FLAO</name>
<keyword evidence="2" id="KW-1185">Reference proteome</keyword>
<organism evidence="1 2">
    <name type="scientific">Flavobacterium nitrogenifigens</name>
    <dbReference type="NCBI Taxonomy" id="1617283"/>
    <lineage>
        <taxon>Bacteria</taxon>
        <taxon>Pseudomonadati</taxon>
        <taxon>Bacteroidota</taxon>
        <taxon>Flavobacteriia</taxon>
        <taxon>Flavobacteriales</taxon>
        <taxon>Flavobacteriaceae</taxon>
        <taxon>Flavobacterium</taxon>
    </lineage>
</organism>
<sequence length="190" mass="22295">MKKVIFIITAIVLLSCNNSKKSDVNSEKVAKKELRPFFDANIVDHYYLNFSDDDYYGLVRKDNPNAKERELIDIYEFDYPESIPKVDFEKTLLNHSYKKSKLSIKKQKEIEDIFSEKDSLMKDGYACSAQYRDIFIFKKKEKTVGIAKICFECGRFQIIGSKIDTQYFGLFEELDKLHNIVRPNEKTLEP</sequence>
<evidence type="ECO:0000313" key="2">
    <source>
        <dbReference type="Proteomes" id="UP000319267"/>
    </source>
</evidence>
<dbReference type="OrthoDB" id="714297at2"/>
<dbReference type="PROSITE" id="PS51257">
    <property type="entry name" value="PROKAR_LIPOPROTEIN"/>
    <property type="match status" value="1"/>
</dbReference>
<gene>
    <name evidence="1" type="ORF">SAMN06265220_102425</name>
</gene>
<accession>A0A521CJN8</accession>
<dbReference type="AlphaFoldDB" id="A0A521CJN8"/>
<evidence type="ECO:0000313" key="1">
    <source>
        <dbReference type="EMBL" id="SMO59673.1"/>
    </source>
</evidence>